<evidence type="ECO:0000259" key="5">
    <source>
        <dbReference type="Pfam" id="PF02631"/>
    </source>
</evidence>
<evidence type="ECO:0000313" key="8">
    <source>
        <dbReference type="Proteomes" id="UP000664835"/>
    </source>
</evidence>
<comment type="subcellular location">
    <subcellularLocation>
        <location evidence="1">Cytoplasm</location>
    </subcellularLocation>
</comment>
<comment type="caution">
    <text evidence="7">The sequence shown here is derived from an EMBL/GenBank/DDBJ whole genome shotgun (WGS) entry which is preliminary data.</text>
</comment>
<evidence type="ECO:0000313" key="7">
    <source>
        <dbReference type="EMBL" id="MBO1927878.1"/>
    </source>
</evidence>
<evidence type="ECO:0000256" key="3">
    <source>
        <dbReference type="ARBA" id="ARBA00018111"/>
    </source>
</evidence>
<dbReference type="InterPro" id="IPR053924">
    <property type="entry name" value="RecX_HTH_2nd"/>
</dbReference>
<keyword evidence="4" id="KW-0963">Cytoplasm</keyword>
<evidence type="ECO:0000256" key="1">
    <source>
        <dbReference type="ARBA" id="ARBA00004496"/>
    </source>
</evidence>
<dbReference type="EMBL" id="JAGETV010000019">
    <property type="protein sequence ID" value="MBO1927878.1"/>
    <property type="molecule type" value="Genomic_DNA"/>
</dbReference>
<evidence type="ECO:0000259" key="6">
    <source>
        <dbReference type="Pfam" id="PF21981"/>
    </source>
</evidence>
<name>A0ABS3Q727_9GAMM</name>
<accession>A0ABS3Q727</accession>
<dbReference type="Pfam" id="PF02631">
    <property type="entry name" value="RecX_HTH2"/>
    <property type="match status" value="1"/>
</dbReference>
<dbReference type="Pfam" id="PF21981">
    <property type="entry name" value="RecX_HTH3"/>
    <property type="match status" value="1"/>
</dbReference>
<dbReference type="PANTHER" id="PTHR33602">
    <property type="entry name" value="REGULATORY PROTEIN RECX FAMILY PROTEIN"/>
    <property type="match status" value="1"/>
</dbReference>
<protein>
    <recommendedName>
        <fullName evidence="3">Regulatory protein RecX</fullName>
    </recommendedName>
</protein>
<reference evidence="7 8" key="1">
    <citation type="submission" date="2021-03" db="EMBL/GenBank/DDBJ databases">
        <title>Thiomicrorhabdus sp.nov.,novel sulfur-oxidizing bacteria isolated from coastal sediment.</title>
        <authorList>
            <person name="Liu X."/>
        </authorList>
    </citation>
    <scope>NUCLEOTIDE SEQUENCE [LARGE SCALE GENOMIC DNA]</scope>
    <source>
        <strain evidence="7 8">6S2-11</strain>
    </source>
</reference>
<dbReference type="InterPro" id="IPR036388">
    <property type="entry name" value="WH-like_DNA-bd_sf"/>
</dbReference>
<dbReference type="InterPro" id="IPR003783">
    <property type="entry name" value="Regulatory_RecX"/>
</dbReference>
<feature type="domain" description="RecX third three-helical" evidence="6">
    <location>
        <begin position="125"/>
        <end position="174"/>
    </location>
</feature>
<proteinExistence type="inferred from homology"/>
<sequence length="176" mass="20616">MQPFEPEKGQREQLQQDLQNHALRLLGTREHGDKELLHKLRQKFAAKAESLEQYGISADELNEQLQDCLAHCRENNWQSDERYIEQLVSSLLAKGQGPMKIRQKAQQKSSRVDLLDAYLDLDNSDWLEQMRDVLYKKYGANSGAEGTRLAPKDKAKQMRFLQSRGYRPDLIWRLFR</sequence>
<comment type="similarity">
    <text evidence="2">Belongs to the RecX family.</text>
</comment>
<gene>
    <name evidence="7" type="ORF">J3998_09840</name>
</gene>
<feature type="domain" description="RecX second three-helical" evidence="5">
    <location>
        <begin position="79"/>
        <end position="108"/>
    </location>
</feature>
<keyword evidence="8" id="KW-1185">Reference proteome</keyword>
<dbReference type="Proteomes" id="UP000664835">
    <property type="component" value="Unassembled WGS sequence"/>
</dbReference>
<dbReference type="Gene3D" id="1.10.10.10">
    <property type="entry name" value="Winged helix-like DNA-binding domain superfamily/Winged helix DNA-binding domain"/>
    <property type="match status" value="3"/>
</dbReference>
<dbReference type="PANTHER" id="PTHR33602:SF1">
    <property type="entry name" value="REGULATORY PROTEIN RECX FAMILY PROTEIN"/>
    <property type="match status" value="1"/>
</dbReference>
<dbReference type="InterPro" id="IPR053925">
    <property type="entry name" value="RecX_HTH_3rd"/>
</dbReference>
<evidence type="ECO:0000256" key="4">
    <source>
        <dbReference type="ARBA" id="ARBA00022490"/>
    </source>
</evidence>
<evidence type="ECO:0000256" key="2">
    <source>
        <dbReference type="ARBA" id="ARBA00009695"/>
    </source>
</evidence>
<organism evidence="7 8">
    <name type="scientific">Thiomicrorhabdus marina</name>
    <dbReference type="NCBI Taxonomy" id="2818442"/>
    <lineage>
        <taxon>Bacteria</taxon>
        <taxon>Pseudomonadati</taxon>
        <taxon>Pseudomonadota</taxon>
        <taxon>Gammaproteobacteria</taxon>
        <taxon>Thiotrichales</taxon>
        <taxon>Piscirickettsiaceae</taxon>
        <taxon>Thiomicrorhabdus</taxon>
    </lineage>
</organism>